<dbReference type="PROSITE" id="PS50156">
    <property type="entry name" value="SSD"/>
    <property type="match status" value="1"/>
</dbReference>
<dbReference type="SUPFAM" id="SSF82866">
    <property type="entry name" value="Multidrug efflux transporter AcrB transmembrane domain"/>
    <property type="match status" value="2"/>
</dbReference>
<evidence type="ECO:0000256" key="3">
    <source>
        <dbReference type="ARBA" id="ARBA00022475"/>
    </source>
</evidence>
<evidence type="ECO:0000256" key="9">
    <source>
        <dbReference type="SAM" id="Phobius"/>
    </source>
</evidence>
<dbReference type="PANTHER" id="PTHR10796:SF92">
    <property type="entry name" value="PATCHED-RELATED, ISOFORM A"/>
    <property type="match status" value="1"/>
</dbReference>
<evidence type="ECO:0000256" key="8">
    <source>
        <dbReference type="SAM" id="MobiDB-lite"/>
    </source>
</evidence>
<feature type="transmembrane region" description="Helical" evidence="9">
    <location>
        <begin position="332"/>
        <end position="355"/>
    </location>
</feature>
<reference evidence="11" key="1">
    <citation type="submission" date="2021-03" db="EMBL/GenBank/DDBJ databases">
        <title>Chromosome level genome of the anhydrobiotic midge Polypedilum vanderplanki.</title>
        <authorList>
            <person name="Yoshida Y."/>
            <person name="Kikawada T."/>
            <person name="Gusev O."/>
        </authorList>
    </citation>
    <scope>NUCLEOTIDE SEQUENCE</scope>
    <source>
        <strain evidence="11">NIAS01</strain>
        <tissue evidence="11">Whole body or cell culture</tissue>
    </source>
</reference>
<evidence type="ECO:0000256" key="4">
    <source>
        <dbReference type="ARBA" id="ARBA00022692"/>
    </source>
</evidence>
<dbReference type="InterPro" id="IPR003392">
    <property type="entry name" value="PTHD_SSD"/>
</dbReference>
<keyword evidence="3" id="KW-1003">Cell membrane</keyword>
<organism evidence="11 12">
    <name type="scientific">Polypedilum vanderplanki</name>
    <name type="common">Sleeping chironomid midge</name>
    <dbReference type="NCBI Taxonomy" id="319348"/>
    <lineage>
        <taxon>Eukaryota</taxon>
        <taxon>Metazoa</taxon>
        <taxon>Ecdysozoa</taxon>
        <taxon>Arthropoda</taxon>
        <taxon>Hexapoda</taxon>
        <taxon>Insecta</taxon>
        <taxon>Pterygota</taxon>
        <taxon>Neoptera</taxon>
        <taxon>Endopterygota</taxon>
        <taxon>Diptera</taxon>
        <taxon>Nematocera</taxon>
        <taxon>Chironomoidea</taxon>
        <taxon>Chironomidae</taxon>
        <taxon>Chironominae</taxon>
        <taxon>Polypedilum</taxon>
        <taxon>Polypedilum</taxon>
    </lineage>
</organism>
<keyword evidence="7" id="KW-0325">Glycoprotein</keyword>
<feature type="transmembrane region" description="Helical" evidence="9">
    <location>
        <begin position="804"/>
        <end position="823"/>
    </location>
</feature>
<accession>A0A9J6BYZ2</accession>
<keyword evidence="4 9" id="KW-0812">Transmembrane</keyword>
<dbReference type="GO" id="GO:0005886">
    <property type="term" value="C:plasma membrane"/>
    <property type="evidence" value="ECO:0007669"/>
    <property type="project" value="UniProtKB-SubCell"/>
</dbReference>
<dbReference type="Proteomes" id="UP001107558">
    <property type="component" value="Chromosome 2"/>
</dbReference>
<gene>
    <name evidence="11" type="ORF">PVAND_004380</name>
</gene>
<dbReference type="Gene3D" id="1.20.1640.10">
    <property type="entry name" value="Multidrug efflux transporter AcrB transmembrane domain"/>
    <property type="match status" value="2"/>
</dbReference>
<feature type="domain" description="SSD" evidence="10">
    <location>
        <begin position="272"/>
        <end position="429"/>
    </location>
</feature>
<feature type="region of interest" description="Disordered" evidence="8">
    <location>
        <begin position="1043"/>
        <end position="1094"/>
    </location>
</feature>
<evidence type="ECO:0000256" key="5">
    <source>
        <dbReference type="ARBA" id="ARBA00022989"/>
    </source>
</evidence>
<feature type="transmembrane region" description="Helical" evidence="9">
    <location>
        <begin position="501"/>
        <end position="522"/>
    </location>
</feature>
<feature type="compositionally biased region" description="Basic and acidic residues" evidence="8">
    <location>
        <begin position="950"/>
        <end position="966"/>
    </location>
</feature>
<dbReference type="AlphaFoldDB" id="A0A9J6BYZ2"/>
<feature type="compositionally biased region" description="Low complexity" evidence="8">
    <location>
        <begin position="934"/>
        <end position="945"/>
    </location>
</feature>
<sequence length="1094" mass="125202">MTCGGVSWVDNTLNKSFFKLGVYIAKNPGYFIIVPVLLALLCITGFQQMKYEIDPEYLFSPISGEGKTERKIVETYFKVNYTHRFNVERVTRPGRFGRVIIVSKDGDENLLRTAVWKELRMLDDIIQNTTAEYDGETFTYHDICARWENECYTNDILNLDFVLPDVETGNLSLSWPIMLNPVSWDAHAFPVFFGGTKVNDDATLIESVPSLHLVYFVTADTKRQDAKGAAWEDKFLDTVGEYEETGFFKHIQIARFASRTLDHELEKNTRTVIPYFSSTFILMVVFSIVTCMMGDTVRSKPWLGLLGNISAVMATAAAFGLAMYLRVEFIGINLAAPFLMIGIGIDDTFVMLAAWRRTSVKLSVPERMGHMMSEAAVSITITSLTDAISFMMGVFSDFPSVRIFCTYSALAVAFTYLWHITFFAGCMALFGYCEHRNLHGIFGCEVQPVSVAIKENRSWIYRKFITGGINRNDPDNPLDNKEHMLMAFFRDHVARFVNKGWVKAFIILIFAAYLGGACYGVTQIEEGLERRKLSKSDSYSVRFFDLEDDFYREFPYRIQVIITGDLNYSDPIIQMQIEDVMQQLENTSYVTSSIYTESWLRTFLSFAERSDYLNMTVGSEQDFIEALKEYWLYPGNPFSLDVKFNEDETRIEASRFLIQAINITDTNHEKQMVKDLRDICKNAPLNVTIFHPYFVFFDQFELVRPTSIQCMVIGAIIMMVISFIFIPNVLCSIWITFSIISIEVGVVGYMSLWEVNLDSISMINLIMCIGFSIDFTAHICYVYMSSKCKTPEERVKEALYSLGLPIVQGGVSTILGVVALLLAESYIFLVFFKMVFLVIFFGAMHGLFLLPVMLSLFGPNSCSKIDDTHFDDAVIYQYKNDKKDPKAIHPFAITHPHLMTLASSPNGIYTSKQFITSNYKGYGNDEKDLGIGTSSEDSSENSSSKSQRRQQLEDETVKRRYEEGWRKSSQSVSTPSPCTFQPNIDIYGHKLDDFWNSNSSDNLSKPAMHYRSRNELFRDRSENELSKSDSLRKNEEPIYARRTRLSHDFESNGNAGGQQSKKLHYYDFNQQRKYSDESYKKDKSKYMNGRRNIV</sequence>
<keyword evidence="5 9" id="KW-1133">Transmembrane helix</keyword>
<feature type="transmembrane region" description="Helical" evidence="9">
    <location>
        <begin position="835"/>
        <end position="857"/>
    </location>
</feature>
<comment type="caution">
    <text evidence="11">The sequence shown here is derived from an EMBL/GenBank/DDBJ whole genome shotgun (WGS) entry which is preliminary data.</text>
</comment>
<feature type="transmembrane region" description="Helical" evidence="9">
    <location>
        <begin position="272"/>
        <end position="290"/>
    </location>
</feature>
<dbReference type="FunFam" id="1.20.1640.10:FF:000013">
    <property type="entry name" value="PaTched Related family"/>
    <property type="match status" value="1"/>
</dbReference>
<dbReference type="Pfam" id="PF02460">
    <property type="entry name" value="Patched"/>
    <property type="match status" value="1"/>
</dbReference>
<proteinExistence type="inferred from homology"/>
<keyword evidence="6 9" id="KW-0472">Membrane</keyword>
<feature type="transmembrane region" description="Helical" evidence="9">
    <location>
        <begin position="765"/>
        <end position="784"/>
    </location>
</feature>
<feature type="transmembrane region" description="Helical" evidence="9">
    <location>
        <begin position="708"/>
        <end position="726"/>
    </location>
</feature>
<feature type="transmembrane region" description="Helical" evidence="9">
    <location>
        <begin position="28"/>
        <end position="46"/>
    </location>
</feature>
<keyword evidence="12" id="KW-1185">Reference proteome</keyword>
<dbReference type="EMBL" id="JADBJN010000002">
    <property type="protein sequence ID" value="KAG5674406.1"/>
    <property type="molecule type" value="Genomic_DNA"/>
</dbReference>
<dbReference type="GO" id="GO:0030659">
    <property type="term" value="C:cytoplasmic vesicle membrane"/>
    <property type="evidence" value="ECO:0007669"/>
    <property type="project" value="TreeGrafter"/>
</dbReference>
<feature type="transmembrane region" description="Helical" evidence="9">
    <location>
        <begin position="407"/>
        <end position="432"/>
    </location>
</feature>
<protein>
    <recommendedName>
        <fullName evidence="10">SSD domain-containing protein</fullName>
    </recommendedName>
</protein>
<evidence type="ECO:0000256" key="2">
    <source>
        <dbReference type="ARBA" id="ARBA00005585"/>
    </source>
</evidence>
<dbReference type="OrthoDB" id="6510177at2759"/>
<feature type="compositionally biased region" description="Polar residues" evidence="8">
    <location>
        <begin position="1051"/>
        <end position="1060"/>
    </location>
</feature>
<evidence type="ECO:0000256" key="1">
    <source>
        <dbReference type="ARBA" id="ARBA00004651"/>
    </source>
</evidence>
<feature type="region of interest" description="Disordered" evidence="8">
    <location>
        <begin position="926"/>
        <end position="977"/>
    </location>
</feature>
<dbReference type="InterPro" id="IPR051697">
    <property type="entry name" value="Patched_domain-protein"/>
</dbReference>
<dbReference type="InterPro" id="IPR000731">
    <property type="entry name" value="SSD"/>
</dbReference>
<feature type="compositionally biased region" description="Polar residues" evidence="8">
    <location>
        <begin position="967"/>
        <end position="977"/>
    </location>
</feature>
<evidence type="ECO:0000256" key="7">
    <source>
        <dbReference type="ARBA" id="ARBA00023180"/>
    </source>
</evidence>
<dbReference type="PANTHER" id="PTHR10796">
    <property type="entry name" value="PATCHED-RELATED"/>
    <property type="match status" value="1"/>
</dbReference>
<name>A0A9J6BYZ2_POLVA</name>
<evidence type="ECO:0000313" key="11">
    <source>
        <dbReference type="EMBL" id="KAG5674406.1"/>
    </source>
</evidence>
<feature type="transmembrane region" description="Helical" evidence="9">
    <location>
        <begin position="375"/>
        <end position="395"/>
    </location>
</feature>
<evidence type="ECO:0000259" key="10">
    <source>
        <dbReference type="PROSITE" id="PS50156"/>
    </source>
</evidence>
<feature type="compositionally biased region" description="Basic and acidic residues" evidence="8">
    <location>
        <begin position="1073"/>
        <end position="1085"/>
    </location>
</feature>
<feature type="transmembrane region" description="Helical" evidence="9">
    <location>
        <begin position="302"/>
        <end position="325"/>
    </location>
</feature>
<evidence type="ECO:0000313" key="12">
    <source>
        <dbReference type="Proteomes" id="UP001107558"/>
    </source>
</evidence>
<evidence type="ECO:0000256" key="6">
    <source>
        <dbReference type="ARBA" id="ARBA00023136"/>
    </source>
</evidence>
<comment type="subcellular location">
    <subcellularLocation>
        <location evidence="1">Cell membrane</location>
        <topology evidence="1">Multi-pass membrane protein</topology>
    </subcellularLocation>
</comment>
<comment type="similarity">
    <text evidence="2">Belongs to the patched family.</text>
</comment>
<feature type="transmembrane region" description="Helical" evidence="9">
    <location>
        <begin position="732"/>
        <end position="753"/>
    </location>
</feature>